<evidence type="ECO:0000259" key="5">
    <source>
        <dbReference type="PROSITE" id="PS50195"/>
    </source>
</evidence>
<reference evidence="7" key="2">
    <citation type="submission" date="2020-08" db="EMBL/GenBank/DDBJ databases">
        <title>Plant Genome Project.</title>
        <authorList>
            <person name="Zhang R.-G."/>
        </authorList>
    </citation>
    <scope>NUCLEOTIDE SEQUENCE</scope>
    <source>
        <strain evidence="7">Huo1</strain>
        <tissue evidence="7">Leaf</tissue>
    </source>
</reference>
<dbReference type="PROSITE" id="PS51207">
    <property type="entry name" value="PXA"/>
    <property type="match status" value="1"/>
</dbReference>
<dbReference type="GO" id="GO:0005768">
    <property type="term" value="C:endosome"/>
    <property type="evidence" value="ECO:0007669"/>
    <property type="project" value="UniProtKB-ARBA"/>
</dbReference>
<dbReference type="InterPro" id="IPR003114">
    <property type="entry name" value="Phox_assoc"/>
</dbReference>
<dbReference type="SMART" id="SM00313">
    <property type="entry name" value="PXA"/>
    <property type="match status" value="1"/>
</dbReference>
<proteinExistence type="predicted"/>
<dbReference type="PROSITE" id="PS50195">
    <property type="entry name" value="PX"/>
    <property type="match status" value="1"/>
</dbReference>
<keyword evidence="4" id="KW-1133">Transmembrane helix</keyword>
<dbReference type="SMART" id="SM00312">
    <property type="entry name" value="PX"/>
    <property type="match status" value="1"/>
</dbReference>
<evidence type="ECO:0000256" key="4">
    <source>
        <dbReference type="SAM" id="Phobius"/>
    </source>
</evidence>
<sequence length="955" mass="108488">MSKAMESIQHLIEEAKLRAVWWTLCIFAVSYFLTHSSKSMLMNIPIAILLISGLRILLNEVEFQWKVRNNRTASYLSHLENKQLSVNDSRLTTPPPPKKWRKIDSPLVEAAIEDFVNKLLHDFVTDFWYSGITPDREAPELMHAIIMDFLGEVSARIKESNLVDLLTRDVVNLIGEHLDLFRRNQDTIGADVMVTLSSEERDERLRHHLLASKELHPALISPDSEYKVLQRLMSGVLAVVLRPREAQCPLVRCITRELLTCLVVQPLMNFASPSYINELIEYIVLAYNNEESRESSSDNPEHQVSSELGQSNESNLRKIPSLNNQETSLSLARLDHDKVPYETGSSGDSLSSMTEGEPTHIRHGEWAKPFEDATQRRTDVPMPETLENVLTIGINNKNKIQKKAALGVQDYLSGPYELESYSTGLNIDASVHEVDNAAVISHENGNELSSVTPAFTVQSNLEDMYTSEGSTPIIDEFYNADGKKLNVHNLMSKMDIELRCEGLHASKLRCQVNGAYFQKLGSKSFAVYLIAVTDADGTTWFVKRRYRNFVRLHRHLKDIPNYTLHLPPKRMFSSSTEDVVHQRCIQLDKYLQDLLSIANVAEQHEVWDFLCASSNNYSFEESSSVMKPLTVNMDDAVDDILCQSKGVSDGLRSKVAGSPSSSVEQEAASQSRGWISDHESTSKGLPQKVVKHDTDDMNFHSDERRSLWLKSTSNSDRYIESNLATTYIHQDSLTGVPPEWMSPKLSVPVLDLVDNVFQLKQRGWLRRQVLWISKQILQFVMEDAIDDWLLRKIRRLCRDDVVAQGIRAVQDILWPEGTFFRKLGAQRNTLKDTQKSPQATKQPGGMSTTQSRSFERQLEAARRASYVKKLLFDGAPTTLVSLIGQKQYRQCTGDLYYFLQCCFSGIKSCCFNDLQSTVCLKQLSYGILELVLLSIFPELRELVLDIHEQSRYQPV</sequence>
<dbReference type="InterPro" id="IPR051837">
    <property type="entry name" value="SortingNexin/PXDomain-PKLike"/>
</dbReference>
<protein>
    <recommendedName>
        <fullName evidence="9">Sorting nexin-13</fullName>
    </recommendedName>
</protein>
<dbReference type="Pfam" id="PF08628">
    <property type="entry name" value="Nexin_C"/>
    <property type="match status" value="1"/>
</dbReference>
<evidence type="ECO:0000259" key="6">
    <source>
        <dbReference type="PROSITE" id="PS51207"/>
    </source>
</evidence>
<feature type="domain" description="PXA" evidence="6">
    <location>
        <begin position="105"/>
        <end position="288"/>
    </location>
</feature>
<accession>A0A8X8VVG6</accession>
<name>A0A8X8VVG6_SALSN</name>
<evidence type="ECO:0008006" key="9">
    <source>
        <dbReference type="Google" id="ProtNLM"/>
    </source>
</evidence>
<gene>
    <name evidence="7" type="ORF">SASPL_157145</name>
</gene>
<feature type="region of interest" description="Disordered" evidence="3">
    <location>
        <begin position="829"/>
        <end position="851"/>
    </location>
</feature>
<dbReference type="EMBL" id="PNBA02000731">
    <property type="protein sequence ID" value="KAG6383108.1"/>
    <property type="molecule type" value="Genomic_DNA"/>
</dbReference>
<dbReference type="InterPro" id="IPR001683">
    <property type="entry name" value="PX_dom"/>
</dbReference>
<feature type="region of interest" description="Disordered" evidence="3">
    <location>
        <begin position="650"/>
        <end position="685"/>
    </location>
</feature>
<dbReference type="InterPro" id="IPR036871">
    <property type="entry name" value="PX_dom_sf"/>
</dbReference>
<dbReference type="Proteomes" id="UP000298416">
    <property type="component" value="Unassembled WGS sequence"/>
</dbReference>
<organism evidence="7">
    <name type="scientific">Salvia splendens</name>
    <name type="common">Scarlet sage</name>
    <dbReference type="NCBI Taxonomy" id="180675"/>
    <lineage>
        <taxon>Eukaryota</taxon>
        <taxon>Viridiplantae</taxon>
        <taxon>Streptophyta</taxon>
        <taxon>Embryophyta</taxon>
        <taxon>Tracheophyta</taxon>
        <taxon>Spermatophyta</taxon>
        <taxon>Magnoliopsida</taxon>
        <taxon>eudicotyledons</taxon>
        <taxon>Gunneridae</taxon>
        <taxon>Pentapetalae</taxon>
        <taxon>asterids</taxon>
        <taxon>lamiids</taxon>
        <taxon>Lamiales</taxon>
        <taxon>Lamiaceae</taxon>
        <taxon>Nepetoideae</taxon>
        <taxon>Mentheae</taxon>
        <taxon>Salviinae</taxon>
        <taxon>Salvia</taxon>
        <taxon>Salvia subgen. Calosphace</taxon>
        <taxon>core Calosphace</taxon>
    </lineage>
</organism>
<dbReference type="GO" id="GO:0016020">
    <property type="term" value="C:membrane"/>
    <property type="evidence" value="ECO:0007669"/>
    <property type="project" value="UniProtKB-ARBA"/>
</dbReference>
<keyword evidence="2" id="KW-0963">Cytoplasm</keyword>
<dbReference type="Pfam" id="PF02194">
    <property type="entry name" value="PXA"/>
    <property type="match status" value="1"/>
</dbReference>
<comment type="subcellular location">
    <subcellularLocation>
        <location evidence="1">Cytoplasm</location>
    </subcellularLocation>
</comment>
<evidence type="ECO:0000256" key="3">
    <source>
        <dbReference type="SAM" id="MobiDB-lite"/>
    </source>
</evidence>
<evidence type="ECO:0000256" key="2">
    <source>
        <dbReference type="ARBA" id="ARBA00022490"/>
    </source>
</evidence>
<dbReference type="GO" id="GO:0035091">
    <property type="term" value="F:phosphatidylinositol binding"/>
    <property type="evidence" value="ECO:0007669"/>
    <property type="project" value="InterPro"/>
</dbReference>
<feature type="compositionally biased region" description="Polar residues" evidence="3">
    <location>
        <begin position="302"/>
        <end position="314"/>
    </location>
</feature>
<dbReference type="PANTHER" id="PTHR22999">
    <property type="entry name" value="PX SERINE/THREONINE KINASE PXK"/>
    <property type="match status" value="1"/>
</dbReference>
<dbReference type="PANTHER" id="PTHR22999:SF23">
    <property type="entry name" value="SORTING NEXIN-16"/>
    <property type="match status" value="1"/>
</dbReference>
<keyword evidence="8" id="KW-1185">Reference proteome</keyword>
<evidence type="ECO:0000256" key="1">
    <source>
        <dbReference type="ARBA" id="ARBA00004496"/>
    </source>
</evidence>
<feature type="domain" description="PX" evidence="5">
    <location>
        <begin position="506"/>
        <end position="617"/>
    </location>
</feature>
<keyword evidence="4" id="KW-0812">Transmembrane</keyword>
<comment type="caution">
    <text evidence="7">The sequence shown here is derived from an EMBL/GenBank/DDBJ whole genome shotgun (WGS) entry which is preliminary data.</text>
</comment>
<dbReference type="Pfam" id="PF00787">
    <property type="entry name" value="PX"/>
    <property type="match status" value="1"/>
</dbReference>
<feature type="compositionally biased region" description="Polar residues" evidence="3">
    <location>
        <begin position="321"/>
        <end position="330"/>
    </location>
</feature>
<feature type="region of interest" description="Disordered" evidence="3">
    <location>
        <begin position="293"/>
        <end position="362"/>
    </location>
</feature>
<feature type="compositionally biased region" description="Polar residues" evidence="3">
    <location>
        <begin position="835"/>
        <end position="851"/>
    </location>
</feature>
<dbReference type="InterPro" id="IPR013937">
    <property type="entry name" value="Sorting_nexin_C"/>
</dbReference>
<dbReference type="AlphaFoldDB" id="A0A8X8VVG6"/>
<keyword evidence="4" id="KW-0472">Membrane</keyword>
<dbReference type="SUPFAM" id="SSF64268">
    <property type="entry name" value="PX domain"/>
    <property type="match status" value="1"/>
</dbReference>
<evidence type="ECO:0000313" key="7">
    <source>
        <dbReference type="EMBL" id="KAG6383108.1"/>
    </source>
</evidence>
<feature type="transmembrane region" description="Helical" evidence="4">
    <location>
        <begin position="15"/>
        <end position="33"/>
    </location>
</feature>
<feature type="compositionally biased region" description="Low complexity" evidence="3">
    <location>
        <begin position="658"/>
        <end position="671"/>
    </location>
</feature>
<dbReference type="Gene3D" id="3.30.1520.10">
    <property type="entry name" value="Phox-like domain"/>
    <property type="match status" value="1"/>
</dbReference>
<reference evidence="7" key="1">
    <citation type="submission" date="2018-01" db="EMBL/GenBank/DDBJ databases">
        <authorList>
            <person name="Mao J.F."/>
        </authorList>
    </citation>
    <scope>NUCLEOTIDE SEQUENCE</scope>
    <source>
        <strain evidence="7">Huo1</strain>
        <tissue evidence="7">Leaf</tissue>
    </source>
</reference>
<evidence type="ECO:0000313" key="8">
    <source>
        <dbReference type="Proteomes" id="UP000298416"/>
    </source>
</evidence>
<feature type="compositionally biased region" description="Polar residues" evidence="3">
    <location>
        <begin position="343"/>
        <end position="354"/>
    </location>
</feature>